<dbReference type="Proteomes" id="UP000292927">
    <property type="component" value="Unassembled WGS sequence"/>
</dbReference>
<keyword evidence="6" id="KW-1185">Reference proteome</keyword>
<dbReference type="Gene3D" id="2.160.20.10">
    <property type="entry name" value="Single-stranded right-handed beta-helix, Pectin lyase-like"/>
    <property type="match status" value="1"/>
</dbReference>
<dbReference type="SMART" id="SM00710">
    <property type="entry name" value="PbH1"/>
    <property type="match status" value="5"/>
</dbReference>
<dbReference type="RefSeq" id="WP_130432934.1">
    <property type="nucleotide sequence ID" value="NZ_SGXF01000001.1"/>
</dbReference>
<comment type="similarity">
    <text evidence="1 4">Belongs to the glycosyl hydrolase 28 family.</text>
</comment>
<organism evidence="5 6">
    <name type="scientific">Cuneatibacter caecimuris</name>
    <dbReference type="NCBI Taxonomy" id="1796618"/>
    <lineage>
        <taxon>Bacteria</taxon>
        <taxon>Bacillati</taxon>
        <taxon>Bacillota</taxon>
        <taxon>Clostridia</taxon>
        <taxon>Lachnospirales</taxon>
        <taxon>Lachnospiraceae</taxon>
        <taxon>Cuneatibacter</taxon>
    </lineage>
</organism>
<dbReference type="InterPro" id="IPR000743">
    <property type="entry name" value="Glyco_hydro_28"/>
</dbReference>
<dbReference type="InterPro" id="IPR006626">
    <property type="entry name" value="PbH1"/>
</dbReference>
<reference evidence="5 6" key="1">
    <citation type="submission" date="2019-02" db="EMBL/GenBank/DDBJ databases">
        <title>Genomic Encyclopedia of Type Strains, Phase IV (KMG-IV): sequencing the most valuable type-strain genomes for metagenomic binning, comparative biology and taxonomic classification.</title>
        <authorList>
            <person name="Goeker M."/>
        </authorList>
    </citation>
    <scope>NUCLEOTIDE SEQUENCE [LARGE SCALE GENOMIC DNA]</scope>
    <source>
        <strain evidence="5 6">DSM 29486</strain>
    </source>
</reference>
<name>A0A4Q7PNG4_9FIRM</name>
<dbReference type="GO" id="GO:0005975">
    <property type="term" value="P:carbohydrate metabolic process"/>
    <property type="evidence" value="ECO:0007669"/>
    <property type="project" value="InterPro"/>
</dbReference>
<evidence type="ECO:0000256" key="4">
    <source>
        <dbReference type="RuleBase" id="RU361169"/>
    </source>
</evidence>
<keyword evidence="2 4" id="KW-0378">Hydrolase</keyword>
<dbReference type="EMBL" id="SGXF01000001">
    <property type="protein sequence ID" value="RZT02499.1"/>
    <property type="molecule type" value="Genomic_DNA"/>
</dbReference>
<accession>A0A4Q7PNG4</accession>
<evidence type="ECO:0000256" key="1">
    <source>
        <dbReference type="ARBA" id="ARBA00008834"/>
    </source>
</evidence>
<dbReference type="SUPFAM" id="SSF51126">
    <property type="entry name" value="Pectin lyase-like"/>
    <property type="match status" value="1"/>
</dbReference>
<sequence>MTYDILAYGAAGDGRNNDGPAIQAAIDACARDGGGRVLVPGGRTYKTGSLVLKDYVELHLEMGAVLRASEKKEDYGAFTDMEKLDTAIKVPTYMNCEYAGKPENYFIYAKDAKYVAITGSGKIDGNEEIYYGTVTKWHIDGSYYPRIPLLFFEHVTQLTLTGVTLTGSAFWTTHLVGCEDVLIDGIRILNNLRLANCDGIDPDHCRNVRIANCHIESADDCIVFKNTGSARQYGNCENIVVTNCTLTSTSAAVKFGTESEDTFKNISVSNCVITRTNRGISLQLRDGGAIENCNFSNISIETRRFSKHWWGEGEPVSITAIDRKPGVKAGRIKNIRFQNINCKGENGIFIHGMENNLVEDLYFENVRVELVETTDWPKINHDLRPCEGEGIIPGTLNAVYCRYAKGVKFNNLKIEVHEEVKKFVEQEVDAADTEDFVIA</sequence>
<dbReference type="PANTHER" id="PTHR31339">
    <property type="entry name" value="PECTIN LYASE-RELATED"/>
    <property type="match status" value="1"/>
</dbReference>
<evidence type="ECO:0000313" key="5">
    <source>
        <dbReference type="EMBL" id="RZT02499.1"/>
    </source>
</evidence>
<evidence type="ECO:0000313" key="6">
    <source>
        <dbReference type="Proteomes" id="UP000292927"/>
    </source>
</evidence>
<comment type="caution">
    <text evidence="5">The sequence shown here is derived from an EMBL/GenBank/DDBJ whole genome shotgun (WGS) entry which is preliminary data.</text>
</comment>
<proteinExistence type="inferred from homology"/>
<evidence type="ECO:0000256" key="3">
    <source>
        <dbReference type="ARBA" id="ARBA00023295"/>
    </source>
</evidence>
<dbReference type="InterPro" id="IPR012334">
    <property type="entry name" value="Pectin_lyas_fold"/>
</dbReference>
<dbReference type="Pfam" id="PF00295">
    <property type="entry name" value="Glyco_hydro_28"/>
    <property type="match status" value="1"/>
</dbReference>
<evidence type="ECO:0000256" key="2">
    <source>
        <dbReference type="ARBA" id="ARBA00022801"/>
    </source>
</evidence>
<dbReference type="InterPro" id="IPR051801">
    <property type="entry name" value="GH28_Enzymes"/>
</dbReference>
<dbReference type="InterPro" id="IPR011050">
    <property type="entry name" value="Pectin_lyase_fold/virulence"/>
</dbReference>
<dbReference type="GO" id="GO:0004650">
    <property type="term" value="F:polygalacturonase activity"/>
    <property type="evidence" value="ECO:0007669"/>
    <property type="project" value="InterPro"/>
</dbReference>
<dbReference type="OrthoDB" id="9795222at2"/>
<gene>
    <name evidence="5" type="ORF">EV209_0618</name>
</gene>
<protein>
    <submittedName>
        <fullName evidence="5">Glycosyl hydrolase family 28</fullName>
    </submittedName>
</protein>
<dbReference type="AlphaFoldDB" id="A0A4Q7PNG4"/>
<keyword evidence="3 4" id="KW-0326">Glycosidase</keyword>
<dbReference type="PANTHER" id="PTHR31339:SF9">
    <property type="entry name" value="PLASMIN AND FIBRONECTIN-BINDING PROTEIN A"/>
    <property type="match status" value="1"/>
</dbReference>